<proteinExistence type="predicted"/>
<sequence>MAELGYIDESTGEIIPASVVAKLVGTNTGLGSDFSAFNQLANNNPLGSSTGSWWDGLGSGLKNTFLNSDGSWNLQNIGAGIQSLGSLASAFGNLYMGNKALKFAKDQFNFQKDLANTNLNNSIKSYNTKLGDIANTRSVMETGSTGKYDNWYNDNKLSR</sequence>
<evidence type="ECO:0000313" key="1">
    <source>
        <dbReference type="EMBL" id="DAE92002.1"/>
    </source>
</evidence>
<protein>
    <submittedName>
        <fullName evidence="1">Uncharacterized protein</fullName>
    </submittedName>
</protein>
<organism evidence="1">
    <name type="scientific">Podoviridae sp. ctXdu7</name>
    <dbReference type="NCBI Taxonomy" id="2827618"/>
    <lineage>
        <taxon>Viruses</taxon>
        <taxon>Duplodnaviria</taxon>
        <taxon>Heunggongvirae</taxon>
        <taxon>Uroviricota</taxon>
        <taxon>Caudoviricetes</taxon>
    </lineage>
</organism>
<accession>A0A8S5RRN6</accession>
<dbReference type="EMBL" id="BK057792">
    <property type="protein sequence ID" value="DAE92002.1"/>
    <property type="molecule type" value="Genomic_DNA"/>
</dbReference>
<name>A0A8S5RRN6_9CAUD</name>
<reference evidence="1" key="1">
    <citation type="journal article" date="2021" name="Proc. Natl. Acad. Sci. U.S.A.">
        <title>A Catalog of Tens of Thousands of Viruses from Human Metagenomes Reveals Hidden Associations with Chronic Diseases.</title>
        <authorList>
            <person name="Tisza M.J."/>
            <person name="Buck C.B."/>
        </authorList>
    </citation>
    <scope>NUCLEOTIDE SEQUENCE</scope>
    <source>
        <strain evidence="1">CtXdu7</strain>
    </source>
</reference>